<comment type="caution">
    <text evidence="1">The sequence shown here is derived from an EMBL/GenBank/DDBJ whole genome shotgun (WGS) entry which is preliminary data.</text>
</comment>
<accession>A0ABD0LGJ2</accession>
<keyword evidence="2" id="KW-1185">Reference proteome</keyword>
<proteinExistence type="predicted"/>
<sequence length="73" mass="8132">MQDRKACETEIAGALDEGAYRFAEFAFELLLTSKVSIVDVDCLLNWLHFLCDYDSSVGTVLTCPVVRLIFAVV</sequence>
<organism evidence="1 2">
    <name type="scientific">Batillaria attramentaria</name>
    <dbReference type="NCBI Taxonomy" id="370345"/>
    <lineage>
        <taxon>Eukaryota</taxon>
        <taxon>Metazoa</taxon>
        <taxon>Spiralia</taxon>
        <taxon>Lophotrochozoa</taxon>
        <taxon>Mollusca</taxon>
        <taxon>Gastropoda</taxon>
        <taxon>Caenogastropoda</taxon>
        <taxon>Sorbeoconcha</taxon>
        <taxon>Cerithioidea</taxon>
        <taxon>Batillariidae</taxon>
        <taxon>Batillaria</taxon>
    </lineage>
</organism>
<name>A0ABD0LGJ2_9CAEN</name>
<protein>
    <submittedName>
        <fullName evidence="1">Uncharacterized protein</fullName>
    </submittedName>
</protein>
<dbReference type="Proteomes" id="UP001519460">
    <property type="component" value="Unassembled WGS sequence"/>
</dbReference>
<gene>
    <name evidence="1" type="ORF">BaRGS_00010220</name>
</gene>
<dbReference type="AlphaFoldDB" id="A0ABD0LGJ2"/>
<dbReference type="EMBL" id="JACVVK020000050">
    <property type="protein sequence ID" value="KAK7498560.1"/>
    <property type="molecule type" value="Genomic_DNA"/>
</dbReference>
<evidence type="ECO:0000313" key="2">
    <source>
        <dbReference type="Proteomes" id="UP001519460"/>
    </source>
</evidence>
<reference evidence="1 2" key="1">
    <citation type="journal article" date="2023" name="Sci. Data">
        <title>Genome assembly of the Korean intertidal mud-creeper Batillaria attramentaria.</title>
        <authorList>
            <person name="Patra A.K."/>
            <person name="Ho P.T."/>
            <person name="Jun S."/>
            <person name="Lee S.J."/>
            <person name="Kim Y."/>
            <person name="Won Y.J."/>
        </authorList>
    </citation>
    <scope>NUCLEOTIDE SEQUENCE [LARGE SCALE GENOMIC DNA]</scope>
    <source>
        <strain evidence="1">Wonlab-2016</strain>
    </source>
</reference>
<evidence type="ECO:0000313" key="1">
    <source>
        <dbReference type="EMBL" id="KAK7498560.1"/>
    </source>
</evidence>